<dbReference type="GO" id="GO:0005886">
    <property type="term" value="C:plasma membrane"/>
    <property type="evidence" value="ECO:0007669"/>
    <property type="project" value="UniProtKB-SubCell"/>
</dbReference>
<dbReference type="PANTHER" id="PTHR30203:SF33">
    <property type="entry name" value="BLR4455 PROTEIN"/>
    <property type="match status" value="1"/>
</dbReference>
<dbReference type="Pfam" id="PF02321">
    <property type="entry name" value="OEP"/>
    <property type="match status" value="2"/>
</dbReference>
<comment type="caution">
    <text evidence="3">The sequence shown here is derived from an EMBL/GenBank/DDBJ whole genome shotgun (WGS) entry which is preliminary data.</text>
</comment>
<keyword evidence="4" id="KW-1185">Reference proteome</keyword>
<evidence type="ECO:0000256" key="2">
    <source>
        <dbReference type="RuleBase" id="RU362097"/>
    </source>
</evidence>
<dbReference type="Gene3D" id="1.20.1600.10">
    <property type="entry name" value="Outer membrane efflux proteins (OEP)"/>
    <property type="match status" value="1"/>
</dbReference>
<comment type="similarity">
    <text evidence="1 2">Belongs to the outer membrane factor (OMF) (TC 1.B.17) family.</text>
</comment>
<dbReference type="AlphaFoldDB" id="A0A7K1UDL4"/>
<name>A0A7K1UDL4_9BACT</name>
<accession>A0A7K1UDL4</accession>
<comment type="subcellular location">
    <subcellularLocation>
        <location evidence="2">Cell membrane</location>
        <topology evidence="2">Lipid-anchor</topology>
    </subcellularLocation>
</comment>
<evidence type="ECO:0000256" key="1">
    <source>
        <dbReference type="ARBA" id="ARBA00007613"/>
    </source>
</evidence>
<dbReference type="InterPro" id="IPR010131">
    <property type="entry name" value="MdtP/NodT-like"/>
</dbReference>
<gene>
    <name evidence="3" type="ORF">GO493_29735</name>
</gene>
<dbReference type="GO" id="GO:0015562">
    <property type="term" value="F:efflux transmembrane transporter activity"/>
    <property type="evidence" value="ECO:0007669"/>
    <property type="project" value="InterPro"/>
</dbReference>
<protein>
    <submittedName>
        <fullName evidence="3">Efflux transporter outer membrane subunit</fullName>
    </submittedName>
</protein>
<dbReference type="SUPFAM" id="SSF56954">
    <property type="entry name" value="Outer membrane efflux proteins (OEP)"/>
    <property type="match status" value="1"/>
</dbReference>
<evidence type="ECO:0000313" key="4">
    <source>
        <dbReference type="Proteomes" id="UP000461730"/>
    </source>
</evidence>
<keyword evidence="2" id="KW-1134">Transmembrane beta strand</keyword>
<dbReference type="NCBIfam" id="TIGR01845">
    <property type="entry name" value="outer_NodT"/>
    <property type="match status" value="1"/>
</dbReference>
<dbReference type="RefSeq" id="WP_157309886.1">
    <property type="nucleotide sequence ID" value="NZ_WRXN01000027.1"/>
</dbReference>
<dbReference type="PANTHER" id="PTHR30203">
    <property type="entry name" value="OUTER MEMBRANE CATION EFFLUX PROTEIN"/>
    <property type="match status" value="1"/>
</dbReference>
<reference evidence="3 4" key="1">
    <citation type="submission" date="2019-12" db="EMBL/GenBank/DDBJ databases">
        <title>Chitinophaga sp. strain ysch24 (GDMCC 1.1355), whole genome shotgun sequence.</title>
        <authorList>
            <person name="Zhang X."/>
        </authorList>
    </citation>
    <scope>NUCLEOTIDE SEQUENCE [LARGE SCALE GENOMIC DNA]</scope>
    <source>
        <strain evidence="4">ysch24</strain>
    </source>
</reference>
<evidence type="ECO:0000313" key="3">
    <source>
        <dbReference type="EMBL" id="MVT12471.1"/>
    </source>
</evidence>
<sequence length="467" mass="51149">MSHTHILSNRKALLVAALVAMTASCKVTKPYQRPEQVADNALYRDVNTTDSATIANMPWQQLFTDTDLQALIQEGISNNLDLKIAVARIKSASANLQQSKLAFLPTLDATASATKKKLSVTQGAGFLATTSYELSLSSSWEADIWGKLRSTKKAYLSAFLQSEAYRRAVLTQLIADIATNYYALLAYDAQLAITEKTVTNRIADVEAMKVLKESDVVTGAAVVQSAANRYSAEVTIPDLKQNIRETENAICILLGRAPAPITRTSLDAQAVNTDLHTGVPAQLLANRPDVQQAEYQLRYYFELTNVARTYFYPSLSITATGGLSNTSVSKLFDASSFFGSIVGSLTQPIFNQGLNKQRLKVAEANQEESLATFRQTLLTAGQEVSNALFKYQAAIDKAKIRSEQINYLQKSVDFTKELLKYTSSTNYTDVLTSEQSLLAAQLNSVSDKLQQLQAVVSLYRSLGGGWK</sequence>
<keyword evidence="2" id="KW-0449">Lipoprotein</keyword>
<dbReference type="InterPro" id="IPR003423">
    <property type="entry name" value="OMP_efflux"/>
</dbReference>
<keyword evidence="2" id="KW-0812">Transmembrane</keyword>
<dbReference type="Gene3D" id="2.20.200.10">
    <property type="entry name" value="Outer membrane efflux proteins (OEP)"/>
    <property type="match status" value="1"/>
</dbReference>
<keyword evidence="2" id="KW-0564">Palmitate</keyword>
<keyword evidence="2" id="KW-0472">Membrane</keyword>
<organism evidence="3 4">
    <name type="scientific">Chitinophaga tropicalis</name>
    <dbReference type="NCBI Taxonomy" id="2683588"/>
    <lineage>
        <taxon>Bacteria</taxon>
        <taxon>Pseudomonadati</taxon>
        <taxon>Bacteroidota</taxon>
        <taxon>Chitinophagia</taxon>
        <taxon>Chitinophagales</taxon>
        <taxon>Chitinophagaceae</taxon>
        <taxon>Chitinophaga</taxon>
    </lineage>
</organism>
<dbReference type="Proteomes" id="UP000461730">
    <property type="component" value="Unassembled WGS sequence"/>
</dbReference>
<proteinExistence type="inferred from homology"/>
<dbReference type="EMBL" id="WRXN01000027">
    <property type="protein sequence ID" value="MVT12471.1"/>
    <property type="molecule type" value="Genomic_DNA"/>
</dbReference>